<organism evidence="2 3">
    <name type="scientific">Flavobacterium hungaricum</name>
    <dbReference type="NCBI Taxonomy" id="2082725"/>
    <lineage>
        <taxon>Bacteria</taxon>
        <taxon>Pseudomonadati</taxon>
        <taxon>Bacteroidota</taxon>
        <taxon>Flavobacteriia</taxon>
        <taxon>Flavobacteriales</taxon>
        <taxon>Flavobacteriaceae</taxon>
        <taxon>Flavobacterium</taxon>
    </lineage>
</organism>
<gene>
    <name evidence="2" type="ORF">C4F50_22940</name>
</gene>
<dbReference type="SUPFAM" id="SSF53756">
    <property type="entry name" value="UDP-Glycosyltransferase/glycogen phosphorylase"/>
    <property type="match status" value="1"/>
</dbReference>
<evidence type="ECO:0000256" key="1">
    <source>
        <dbReference type="SAM" id="Phobius"/>
    </source>
</evidence>
<proteinExistence type="predicted"/>
<evidence type="ECO:0000313" key="3">
    <source>
        <dbReference type="Proteomes" id="UP000640614"/>
    </source>
</evidence>
<dbReference type="RefSeq" id="WP_194140913.1">
    <property type="nucleotide sequence ID" value="NZ_PRDM01000006.1"/>
</dbReference>
<dbReference type="Proteomes" id="UP000640614">
    <property type="component" value="Unassembled WGS sequence"/>
</dbReference>
<keyword evidence="3" id="KW-1185">Reference proteome</keyword>
<feature type="transmembrane region" description="Helical" evidence="1">
    <location>
        <begin position="76"/>
        <end position="93"/>
    </location>
</feature>
<keyword evidence="1" id="KW-1133">Transmembrane helix</keyword>
<name>A0ABR9TQZ7_9FLAO</name>
<reference evidence="2 3" key="1">
    <citation type="submission" date="2018-07" db="EMBL/GenBank/DDBJ databases">
        <title>Genome assembly of strain KB82.</title>
        <authorList>
            <person name="Kukolya J."/>
            <person name="Horvath B."/>
            <person name="Nagy I."/>
            <person name="Toth A."/>
        </authorList>
    </citation>
    <scope>NUCLEOTIDE SEQUENCE [LARGE SCALE GENOMIC DNA]</scope>
    <source>
        <strain evidence="2 3">Kb82</strain>
    </source>
</reference>
<keyword evidence="1" id="KW-0472">Membrane</keyword>
<comment type="caution">
    <text evidence="2">The sequence shown here is derived from an EMBL/GenBank/DDBJ whole genome shotgun (WGS) entry which is preliminary data.</text>
</comment>
<accession>A0ABR9TQZ7</accession>
<keyword evidence="1" id="KW-0812">Transmembrane</keyword>
<evidence type="ECO:0000313" key="2">
    <source>
        <dbReference type="EMBL" id="MBE8727783.1"/>
    </source>
</evidence>
<protein>
    <submittedName>
        <fullName evidence="2">Uncharacterized protein</fullName>
    </submittedName>
</protein>
<sequence length="484" mass="57178">MQTNISSQEEIKQLILEIEQKWPVDKWIINEIHVWPYIRIKIYTYFLSRLFSTSAVNSQNKQHAEKIIFLKHLKHFIKLLSSYFILVFFFLKLKKKKIIFFGAHYHRILYKGKYFNRFYDSMIKTHNLENDVYTIEYRKINKENFNNNAIINLEKYLGSYKKIKNLTSKFDNKKKNYALEGFEDFYDSLNLKAISIEKVNLIKWSNKVNAARGFFDILFKKIQPEKIIFLGYYGLDDLTAAIVSANKRGLHSVDLQHGSQINNMAFSNWTKIPKDGFNTVVKEFWTWDEESKKNIDLWAVNTTNIKSKVIGQPYVSYWLNKKEDAEKSQKKILYTLHLSSLEEMVTQEIISLIKKTGYEWVLRLHPRNSVSKENMEQFLLANEIKEKVTIQNSVEKPLPEMLSESILHITNYSGSLIEARMMNIPTLIINKLGLEIYKQYLDEDLVFFIDFEKPDFVSECQNLIVAIENKEKKSPQLQVFNPLS</sequence>
<dbReference type="EMBL" id="PRDM01000006">
    <property type="protein sequence ID" value="MBE8727783.1"/>
    <property type="molecule type" value="Genomic_DNA"/>
</dbReference>